<dbReference type="PANTHER" id="PTHR43639:SF1">
    <property type="entry name" value="SHORT-CHAIN DEHYDROGENASE_REDUCTASE FAMILY PROTEIN"/>
    <property type="match status" value="1"/>
</dbReference>
<sequence length="253" mass="27631">MKAKIALITGGSRGLGKSAALRLAEKGHDVIITYHTQKEMADEVVKEIESGGSMATALKYDSGDFDSLSDFVKQVEHTLSQKWNTDKFDFLINNAGIGATIPFDKVTENDFDRFMNIHFKSVFFLCQRILPFMNNNGRIINLSTGTTRFANPGYSVYASMKGAIEVFTKYLAKEVGPRGITVNVLAPGPIETDFNNAAIRNAPPERRAGMIANTALGRLGNADDIGKIIAFLCSEDSEWINGQRIEASGGINL</sequence>
<protein>
    <submittedName>
        <fullName evidence="4">SDR family oxidoreductase</fullName>
    </submittedName>
</protein>
<keyword evidence="3" id="KW-0560">Oxidoreductase</keyword>
<comment type="caution">
    <text evidence="4">The sequence shown here is derived from an EMBL/GenBank/DDBJ whole genome shotgun (WGS) entry which is preliminary data.</text>
</comment>
<evidence type="ECO:0000256" key="1">
    <source>
        <dbReference type="ARBA" id="ARBA00006484"/>
    </source>
</evidence>
<dbReference type="Pfam" id="PF13561">
    <property type="entry name" value="adh_short_C2"/>
    <property type="match status" value="1"/>
</dbReference>
<dbReference type="PRINTS" id="PR00081">
    <property type="entry name" value="GDHRDH"/>
</dbReference>
<evidence type="ECO:0000256" key="2">
    <source>
        <dbReference type="ARBA" id="ARBA00022857"/>
    </source>
</evidence>
<dbReference type="EMBL" id="JADKGY010000029">
    <property type="protein sequence ID" value="MBK9984118.1"/>
    <property type="molecule type" value="Genomic_DNA"/>
</dbReference>
<dbReference type="PANTHER" id="PTHR43639">
    <property type="entry name" value="OXIDOREDUCTASE, SHORT-CHAIN DEHYDROGENASE/REDUCTASE FAMILY (AFU_ORTHOLOGUE AFUA_5G02870)"/>
    <property type="match status" value="1"/>
</dbReference>
<dbReference type="InterPro" id="IPR036291">
    <property type="entry name" value="NAD(P)-bd_dom_sf"/>
</dbReference>
<dbReference type="PRINTS" id="PR00080">
    <property type="entry name" value="SDRFAMILY"/>
</dbReference>
<evidence type="ECO:0000256" key="3">
    <source>
        <dbReference type="ARBA" id="ARBA00023002"/>
    </source>
</evidence>
<gene>
    <name evidence="4" type="ORF">IPP15_17405</name>
</gene>
<organism evidence="4 5">
    <name type="scientific">Candidatus Opimibacter skivensis</name>
    <dbReference type="NCBI Taxonomy" id="2982028"/>
    <lineage>
        <taxon>Bacteria</taxon>
        <taxon>Pseudomonadati</taxon>
        <taxon>Bacteroidota</taxon>
        <taxon>Saprospiria</taxon>
        <taxon>Saprospirales</taxon>
        <taxon>Saprospiraceae</taxon>
        <taxon>Candidatus Opimibacter</taxon>
    </lineage>
</organism>
<dbReference type="GO" id="GO:0016491">
    <property type="term" value="F:oxidoreductase activity"/>
    <property type="evidence" value="ECO:0007669"/>
    <property type="project" value="UniProtKB-KW"/>
</dbReference>
<dbReference type="InterPro" id="IPR002347">
    <property type="entry name" value="SDR_fam"/>
</dbReference>
<dbReference type="FunFam" id="3.40.50.720:FF:000374">
    <property type="entry name" value="3-oxoacyl-(Acyl-carrier-protein) reductase"/>
    <property type="match status" value="1"/>
</dbReference>
<proteinExistence type="inferred from homology"/>
<dbReference type="Gene3D" id="3.40.50.720">
    <property type="entry name" value="NAD(P)-binding Rossmann-like Domain"/>
    <property type="match status" value="1"/>
</dbReference>
<accession>A0A9D7XTU9</accession>
<comment type="similarity">
    <text evidence="1">Belongs to the short-chain dehydrogenases/reductases (SDR) family.</text>
</comment>
<evidence type="ECO:0000313" key="5">
    <source>
        <dbReference type="Proteomes" id="UP000808337"/>
    </source>
</evidence>
<evidence type="ECO:0000313" key="4">
    <source>
        <dbReference type="EMBL" id="MBK9984118.1"/>
    </source>
</evidence>
<reference evidence="4 5" key="1">
    <citation type="submission" date="2020-10" db="EMBL/GenBank/DDBJ databases">
        <title>Connecting structure to function with the recovery of over 1000 high-quality activated sludge metagenome-assembled genomes encoding full-length rRNA genes using long-read sequencing.</title>
        <authorList>
            <person name="Singleton C.M."/>
            <person name="Petriglieri F."/>
            <person name="Kristensen J.M."/>
            <person name="Kirkegaard R.H."/>
            <person name="Michaelsen T.Y."/>
            <person name="Andersen M.H."/>
            <person name="Karst S.M."/>
            <person name="Dueholm M.S."/>
            <person name="Nielsen P.H."/>
            <person name="Albertsen M."/>
        </authorList>
    </citation>
    <scope>NUCLEOTIDE SEQUENCE [LARGE SCALE GENOMIC DNA]</scope>
    <source>
        <strain evidence="4">Ribe_18-Q3-R11-54_MAXAC.273</strain>
    </source>
</reference>
<dbReference type="Proteomes" id="UP000808337">
    <property type="component" value="Unassembled WGS sequence"/>
</dbReference>
<name>A0A9D7XTU9_9BACT</name>
<dbReference type="AlphaFoldDB" id="A0A9D7XTU9"/>
<keyword evidence="2" id="KW-0521">NADP</keyword>
<dbReference type="SUPFAM" id="SSF51735">
    <property type="entry name" value="NAD(P)-binding Rossmann-fold domains"/>
    <property type="match status" value="1"/>
</dbReference>